<keyword evidence="2" id="KW-1185">Reference proteome</keyword>
<proteinExistence type="predicted"/>
<protein>
    <submittedName>
        <fullName evidence="1">Uncharacterized protein</fullName>
    </submittedName>
</protein>
<evidence type="ECO:0000313" key="1">
    <source>
        <dbReference type="EMBL" id="KAF9502574.1"/>
    </source>
</evidence>
<evidence type="ECO:0000313" key="2">
    <source>
        <dbReference type="Proteomes" id="UP000886523"/>
    </source>
</evidence>
<reference evidence="1" key="1">
    <citation type="journal article" date="2020" name="Nat. Commun.">
        <title>Large-scale genome sequencing of mycorrhizal fungi provides insights into the early evolution of symbiotic traits.</title>
        <authorList>
            <person name="Miyauchi S."/>
            <person name="Kiss E."/>
            <person name="Kuo A."/>
            <person name="Drula E."/>
            <person name="Kohler A."/>
            <person name="Sanchez-Garcia M."/>
            <person name="Morin E."/>
            <person name="Andreopoulos B."/>
            <person name="Barry K.W."/>
            <person name="Bonito G."/>
            <person name="Buee M."/>
            <person name="Carver A."/>
            <person name="Chen C."/>
            <person name="Cichocki N."/>
            <person name="Clum A."/>
            <person name="Culley D."/>
            <person name="Crous P.W."/>
            <person name="Fauchery L."/>
            <person name="Girlanda M."/>
            <person name="Hayes R.D."/>
            <person name="Keri Z."/>
            <person name="LaButti K."/>
            <person name="Lipzen A."/>
            <person name="Lombard V."/>
            <person name="Magnuson J."/>
            <person name="Maillard F."/>
            <person name="Murat C."/>
            <person name="Nolan M."/>
            <person name="Ohm R.A."/>
            <person name="Pangilinan J."/>
            <person name="Pereira M.F."/>
            <person name="Perotto S."/>
            <person name="Peter M."/>
            <person name="Pfister S."/>
            <person name="Riley R."/>
            <person name="Sitrit Y."/>
            <person name="Stielow J.B."/>
            <person name="Szollosi G."/>
            <person name="Zifcakova L."/>
            <person name="Stursova M."/>
            <person name="Spatafora J.W."/>
            <person name="Tedersoo L."/>
            <person name="Vaario L.M."/>
            <person name="Yamada A."/>
            <person name="Yan M."/>
            <person name="Wang P."/>
            <person name="Xu J."/>
            <person name="Bruns T."/>
            <person name="Baldrian P."/>
            <person name="Vilgalys R."/>
            <person name="Dunand C."/>
            <person name="Henrissat B."/>
            <person name="Grigoriev I.V."/>
            <person name="Hibbett D."/>
            <person name="Nagy L.G."/>
            <person name="Martin F.M."/>
        </authorList>
    </citation>
    <scope>NUCLEOTIDE SEQUENCE</scope>
    <source>
        <strain evidence="1">UP504</strain>
    </source>
</reference>
<sequence>MSEVLYKGWLEVAQDWLGNESQWPKVPVMPATPSLCDELKDIQHQNKDVLCINGFIITAYEFNGYASYLMIKLTFAST</sequence>
<dbReference type="AlphaFoldDB" id="A0A9P6ACE7"/>
<organism evidence="1 2">
    <name type="scientific">Hydnum rufescens UP504</name>
    <dbReference type="NCBI Taxonomy" id="1448309"/>
    <lineage>
        <taxon>Eukaryota</taxon>
        <taxon>Fungi</taxon>
        <taxon>Dikarya</taxon>
        <taxon>Basidiomycota</taxon>
        <taxon>Agaricomycotina</taxon>
        <taxon>Agaricomycetes</taxon>
        <taxon>Cantharellales</taxon>
        <taxon>Hydnaceae</taxon>
        <taxon>Hydnum</taxon>
    </lineage>
</organism>
<gene>
    <name evidence="1" type="ORF">BS47DRAFT_1403458</name>
</gene>
<dbReference type="Proteomes" id="UP000886523">
    <property type="component" value="Unassembled WGS sequence"/>
</dbReference>
<comment type="caution">
    <text evidence="1">The sequence shown here is derived from an EMBL/GenBank/DDBJ whole genome shotgun (WGS) entry which is preliminary data.</text>
</comment>
<accession>A0A9P6ACE7</accession>
<dbReference type="EMBL" id="MU129938">
    <property type="protein sequence ID" value="KAF9502574.1"/>
    <property type="molecule type" value="Genomic_DNA"/>
</dbReference>
<name>A0A9P6ACE7_9AGAM</name>